<dbReference type="Proteomes" id="UP000005240">
    <property type="component" value="Unassembled WGS sequence"/>
</dbReference>
<name>A0A180GTM2_PUCT1</name>
<feature type="non-terminal residue" evidence="1">
    <location>
        <position position="420"/>
    </location>
</feature>
<reference evidence="1" key="1">
    <citation type="submission" date="2009-11" db="EMBL/GenBank/DDBJ databases">
        <authorList>
            <consortium name="The Broad Institute Genome Sequencing Platform"/>
            <person name="Ward D."/>
            <person name="Feldgarden M."/>
            <person name="Earl A."/>
            <person name="Young S.K."/>
            <person name="Zeng Q."/>
            <person name="Koehrsen M."/>
            <person name="Alvarado L."/>
            <person name="Berlin A."/>
            <person name="Bochicchio J."/>
            <person name="Borenstein D."/>
            <person name="Chapman S.B."/>
            <person name="Chen Z."/>
            <person name="Engels R."/>
            <person name="Freedman E."/>
            <person name="Gellesch M."/>
            <person name="Goldberg J."/>
            <person name="Griggs A."/>
            <person name="Gujja S."/>
            <person name="Heilman E."/>
            <person name="Heiman D."/>
            <person name="Hepburn T."/>
            <person name="Howarth C."/>
            <person name="Jen D."/>
            <person name="Larson L."/>
            <person name="Lewis B."/>
            <person name="Mehta T."/>
            <person name="Park D."/>
            <person name="Pearson M."/>
            <person name="Roberts A."/>
            <person name="Saif S."/>
            <person name="Shea T."/>
            <person name="Shenoy N."/>
            <person name="Sisk P."/>
            <person name="Stolte C."/>
            <person name="Sykes S."/>
            <person name="Thomson T."/>
            <person name="Walk T."/>
            <person name="White J."/>
            <person name="Yandava C."/>
            <person name="Izard J."/>
            <person name="Baranova O.V."/>
            <person name="Blanton J.M."/>
            <person name="Tanner A.C."/>
            <person name="Dewhirst F.E."/>
            <person name="Haas B."/>
            <person name="Nusbaum C."/>
            <person name="Birren B."/>
        </authorList>
    </citation>
    <scope>NUCLEOTIDE SEQUENCE [LARGE SCALE GENOMIC DNA]</scope>
    <source>
        <strain evidence="1">1-1 BBBD Race 1</strain>
    </source>
</reference>
<reference evidence="2" key="4">
    <citation type="submission" date="2025-05" db="UniProtKB">
        <authorList>
            <consortium name="EnsemblFungi"/>
        </authorList>
    </citation>
    <scope>IDENTIFICATION</scope>
    <source>
        <strain evidence="2">isolate 1-1 / race 1 (BBBD)</strain>
    </source>
</reference>
<organism evidence="1">
    <name type="scientific">Puccinia triticina (isolate 1-1 / race 1 (BBBD))</name>
    <name type="common">Brown leaf rust fungus</name>
    <dbReference type="NCBI Taxonomy" id="630390"/>
    <lineage>
        <taxon>Eukaryota</taxon>
        <taxon>Fungi</taxon>
        <taxon>Dikarya</taxon>
        <taxon>Basidiomycota</taxon>
        <taxon>Pucciniomycotina</taxon>
        <taxon>Pucciniomycetes</taxon>
        <taxon>Pucciniales</taxon>
        <taxon>Pucciniaceae</taxon>
        <taxon>Puccinia</taxon>
    </lineage>
</organism>
<sequence length="420" mass="47415">MAGLPRTSAIEELHDADELYEMDNHSNIQPPRTEAEKILHICKELQKMKMTPKVFITGFLRSNDSDIAFRRRYWRTGTGLEGALEVVRAVKTTATSTPKGAAMWKEFIKDEAVEILRQERPPSGYYPNGSFYSSQEIGLPFFTPEAALERKRLLTEEHTPFLFTLLKRTMNDGDEDDNGPSEDCHNTGEDALLNLEGIEIEPSPTPVDRKTKIAATICSMVSFARNRQHNGLQLFNSIRFVSAGLTERMNEYLHLIGLTSCRQTAISALTVLSSCAASELKTAMKLNESFPLGPSLCIDNVDMEQRVHTHSIGHRSMMFHGTWGYIHHPPPSLLASVDHTKFTLDSYYTALSHLPDFEIQPSLFLPTYEENIHFEEVLKSQIAQVMYHYIAQPLDPKLAISRKPPPIDPIDCSPPKIQML</sequence>
<dbReference type="OrthoDB" id="2507305at2759"/>
<dbReference type="VEuPathDB" id="FungiDB:PTTG_26544"/>
<dbReference type="EMBL" id="ADAS02000025">
    <property type="protein sequence ID" value="OAV95874.1"/>
    <property type="molecule type" value="Genomic_DNA"/>
</dbReference>
<dbReference type="EnsemblFungi" id="PTTG_26544-t43_1">
    <property type="protein sequence ID" value="PTTG_26544-t43_1-p1"/>
    <property type="gene ID" value="PTTG_26544"/>
</dbReference>
<reference evidence="1" key="2">
    <citation type="submission" date="2016-05" db="EMBL/GenBank/DDBJ databases">
        <title>Comparative analysis highlights variable genome content of wheat rusts and divergence of the mating loci.</title>
        <authorList>
            <person name="Cuomo C.A."/>
            <person name="Bakkeren G."/>
            <person name="Szabo L."/>
            <person name="Khalil H."/>
            <person name="Joly D."/>
            <person name="Goldberg J."/>
            <person name="Young S."/>
            <person name="Zeng Q."/>
            <person name="Fellers J."/>
        </authorList>
    </citation>
    <scope>NUCLEOTIDE SEQUENCE [LARGE SCALE GENOMIC DNA]</scope>
    <source>
        <strain evidence="1">1-1 BBBD Race 1</strain>
    </source>
</reference>
<evidence type="ECO:0000313" key="3">
    <source>
        <dbReference type="Proteomes" id="UP000005240"/>
    </source>
</evidence>
<reference evidence="2 3" key="3">
    <citation type="journal article" date="2017" name="G3 (Bethesda)">
        <title>Comparative analysis highlights variable genome content of wheat rusts and divergence of the mating loci.</title>
        <authorList>
            <person name="Cuomo C.A."/>
            <person name="Bakkeren G."/>
            <person name="Khalil H.B."/>
            <person name="Panwar V."/>
            <person name="Joly D."/>
            <person name="Linning R."/>
            <person name="Sakthikumar S."/>
            <person name="Song X."/>
            <person name="Adiconis X."/>
            <person name="Fan L."/>
            <person name="Goldberg J.M."/>
            <person name="Levin J.Z."/>
            <person name="Young S."/>
            <person name="Zeng Q."/>
            <person name="Anikster Y."/>
            <person name="Bruce M."/>
            <person name="Wang M."/>
            <person name="Yin C."/>
            <person name="McCallum B."/>
            <person name="Szabo L.J."/>
            <person name="Hulbert S."/>
            <person name="Chen X."/>
            <person name="Fellers J.P."/>
        </authorList>
    </citation>
    <scope>NUCLEOTIDE SEQUENCE</scope>
    <source>
        <strain evidence="2">isolate 1-1 / race 1 (BBBD)</strain>
        <strain evidence="3">Isolate 1-1 / race 1 (BBBD)</strain>
    </source>
</reference>
<evidence type="ECO:0000313" key="1">
    <source>
        <dbReference type="EMBL" id="OAV95874.1"/>
    </source>
</evidence>
<evidence type="ECO:0000313" key="2">
    <source>
        <dbReference type="EnsemblFungi" id="PTTG_26544-t43_1-p1"/>
    </source>
</evidence>
<protein>
    <submittedName>
        <fullName evidence="1 2">Uncharacterized protein</fullName>
    </submittedName>
</protein>
<accession>A0A180GTM2</accession>
<proteinExistence type="predicted"/>
<dbReference type="AlphaFoldDB" id="A0A180GTM2"/>
<keyword evidence="3" id="KW-1185">Reference proteome</keyword>
<gene>
    <name evidence="1" type="ORF">PTTG_26544</name>
</gene>